<proteinExistence type="predicted"/>
<feature type="compositionally biased region" description="Polar residues" evidence="1">
    <location>
        <begin position="301"/>
        <end position="310"/>
    </location>
</feature>
<comment type="caution">
    <text evidence="2">The sequence shown here is derived from an EMBL/GenBank/DDBJ whole genome shotgun (WGS) entry which is preliminary data.</text>
</comment>
<evidence type="ECO:0008006" key="4">
    <source>
        <dbReference type="Google" id="ProtNLM"/>
    </source>
</evidence>
<protein>
    <recommendedName>
        <fullName evidence="4">Ubinuclein middle domain-containing protein</fullName>
    </recommendedName>
</protein>
<feature type="compositionally biased region" description="Basic and acidic residues" evidence="1">
    <location>
        <begin position="740"/>
        <end position="749"/>
    </location>
</feature>
<feature type="region of interest" description="Disordered" evidence="1">
    <location>
        <begin position="40"/>
        <end position="80"/>
    </location>
</feature>
<dbReference type="AlphaFoldDB" id="A0A9W8M647"/>
<feature type="region of interest" description="Disordered" evidence="1">
    <location>
        <begin position="831"/>
        <end position="877"/>
    </location>
</feature>
<reference evidence="2" key="1">
    <citation type="submission" date="2022-07" db="EMBL/GenBank/DDBJ databases">
        <title>Phylogenomic reconstructions and comparative analyses of Kickxellomycotina fungi.</title>
        <authorList>
            <person name="Reynolds N.K."/>
            <person name="Stajich J.E."/>
            <person name="Barry K."/>
            <person name="Grigoriev I.V."/>
            <person name="Crous P."/>
            <person name="Smith M.E."/>
        </authorList>
    </citation>
    <scope>NUCLEOTIDE SEQUENCE</scope>
    <source>
        <strain evidence="2">RSA 476</strain>
    </source>
</reference>
<feature type="compositionally biased region" description="Basic residues" evidence="1">
    <location>
        <begin position="240"/>
        <end position="250"/>
    </location>
</feature>
<feature type="region of interest" description="Disordered" evidence="1">
    <location>
        <begin position="677"/>
        <end position="697"/>
    </location>
</feature>
<gene>
    <name evidence="2" type="ORF">GGH94_000125</name>
</gene>
<feature type="compositionally biased region" description="Low complexity" evidence="1">
    <location>
        <begin position="858"/>
        <end position="870"/>
    </location>
</feature>
<keyword evidence="3" id="KW-1185">Reference proteome</keyword>
<feature type="compositionally biased region" description="Basic and acidic residues" evidence="1">
    <location>
        <begin position="42"/>
        <end position="57"/>
    </location>
</feature>
<dbReference type="Proteomes" id="UP001140074">
    <property type="component" value="Unassembled WGS sequence"/>
</dbReference>
<feature type="region of interest" description="Disordered" evidence="1">
    <location>
        <begin position="396"/>
        <end position="427"/>
    </location>
</feature>
<name>A0A9W8M647_9FUNG</name>
<feature type="compositionally biased region" description="Polar residues" evidence="1">
    <location>
        <begin position="412"/>
        <end position="424"/>
    </location>
</feature>
<feature type="compositionally biased region" description="Acidic residues" evidence="1">
    <location>
        <begin position="121"/>
        <end position="137"/>
    </location>
</feature>
<evidence type="ECO:0000256" key="1">
    <source>
        <dbReference type="SAM" id="MobiDB-lite"/>
    </source>
</evidence>
<feature type="region of interest" description="Disordered" evidence="1">
    <location>
        <begin position="104"/>
        <end position="169"/>
    </location>
</feature>
<evidence type="ECO:0000313" key="3">
    <source>
        <dbReference type="Proteomes" id="UP001140074"/>
    </source>
</evidence>
<evidence type="ECO:0000313" key="2">
    <source>
        <dbReference type="EMBL" id="KAJ2868425.1"/>
    </source>
</evidence>
<dbReference type="EMBL" id="JANBUY010000003">
    <property type="protein sequence ID" value="KAJ2868425.1"/>
    <property type="molecule type" value="Genomic_DNA"/>
</dbReference>
<accession>A0A9W8M647</accession>
<feature type="region of interest" description="Disordered" evidence="1">
    <location>
        <begin position="709"/>
        <end position="752"/>
    </location>
</feature>
<organism evidence="2 3">
    <name type="scientific">Coemansia aciculifera</name>
    <dbReference type="NCBI Taxonomy" id="417176"/>
    <lineage>
        <taxon>Eukaryota</taxon>
        <taxon>Fungi</taxon>
        <taxon>Fungi incertae sedis</taxon>
        <taxon>Zoopagomycota</taxon>
        <taxon>Kickxellomycotina</taxon>
        <taxon>Kickxellomycetes</taxon>
        <taxon>Kickxellales</taxon>
        <taxon>Kickxellaceae</taxon>
        <taxon>Coemansia</taxon>
    </lineage>
</organism>
<feature type="compositionally biased region" description="Basic residues" evidence="1">
    <location>
        <begin position="147"/>
        <end position="156"/>
    </location>
</feature>
<sequence>MNLPNRPQTKASEKTWQVSVPLRPGACTVVDWTLCAVTEEGASNKDGDEDKQHHAITDADSGSESSDSEDAGGYTSGTAALPPAIASDPFFVRLLQNAEIHEANEKKAAKRRTPKRRANDAAEDDYDFNDPFIDDSELTFMDGHNHTSTKQRKKRRKQDDGNATEPEGQVVAIVPADGAAVANDDGGVQLTSATDNAELGASALEDADRYEEEDFFVYFGPLNESAENTDEDTFEAPAAKKTRVRKRAEKKQHQQPVVKEGGSARKRPNGAAAGPKGGSTSDAAPARKKPEAKAQHRRNGSDSAANSALIPTNGRKSGARTSRKLDQTKSTGSLDGAAESAKQRRPPVPERDKSTAALAKAASTTVAHPFLTDHEASPTDDSAPLMATLFGSVSARSAEPDSWTATKRGGTPTVSGGNAHQADQTAEAARIEDEARRPTLEMEAAMNELAQAAETEEFSNRQRFPSTLKPPLRLVCELCIVRALEYDRLILSLDTPEQTIFGWSTPLDIVGFTTGIYNRLADVLPYNRATVRKIVSKLLSTDLITWKERQLKQIEDGLKLRIDEQIESGMGWIPVATRAPPKEGPDDGASAAVAAGGSQVRWHWTTLSKHILFQYMLLTLNLNDLRNYLDQTGGKDGAYREQQARKDAYAHLIKLWPGSSMSTYEISRAYSSRKSLLERQNRKSDSGAGLAKGESGVSTDVAESDLLAARSSAAAEHSEHVPSPCIQQQLMSTPPPPPPHRGDYIHHDSLSPIMAGNRHDEMALAHRLPSPSQMLEDRSAPARFASPPLSHRALHFGQAEAQQQQQSLHGLGIAGQDTTLDHQVRNHTSKLFGAASPPRHHHETPQGHPPPGSNGDAGYSSPGSSRYSMSVHNLTSP</sequence>
<feature type="region of interest" description="Disordered" evidence="1">
    <location>
        <begin position="221"/>
        <end position="361"/>
    </location>
</feature>